<feature type="binding site" evidence="11 12">
    <location>
        <position position="227"/>
    </location>
    <ligand>
        <name>Mg(2+)</name>
        <dbReference type="ChEBI" id="CHEBI:18420"/>
        <label>2</label>
    </ligand>
</feature>
<feature type="binding site" evidence="11 12">
    <location>
        <position position="252"/>
    </location>
    <ligand>
        <name>substrate</name>
    </ligand>
</feature>
<dbReference type="AlphaFoldDB" id="F6BCP2"/>
<dbReference type="Proteomes" id="UP000009227">
    <property type="component" value="Chromosome"/>
</dbReference>
<dbReference type="EC" id="1.1.1.86" evidence="11"/>
<comment type="catalytic activity">
    <reaction evidence="9">
        <text>(2R)-2,3-dihydroxy-3-methylbutanoate + NAD(+) = (2S)-2-acetolactate + NADH + H(+)</text>
        <dbReference type="Rhea" id="RHEA:30627"/>
        <dbReference type="ChEBI" id="CHEBI:15378"/>
        <dbReference type="ChEBI" id="CHEBI:49072"/>
        <dbReference type="ChEBI" id="CHEBI:57540"/>
        <dbReference type="ChEBI" id="CHEBI:57945"/>
        <dbReference type="ChEBI" id="CHEBI:58476"/>
        <dbReference type="EC" id="1.1.1.383"/>
    </reaction>
</comment>
<keyword evidence="11" id="KW-0521">NADP</keyword>
<feature type="binding site" evidence="11 12">
    <location>
        <position position="191"/>
    </location>
    <ligand>
        <name>Mg(2+)</name>
        <dbReference type="ChEBI" id="CHEBI:18420"/>
        <label>2</label>
    </ligand>
</feature>
<dbReference type="OrthoDB" id="6064at2157"/>
<organism evidence="16">
    <name type="scientific">Methanotorris igneus (strain DSM 5666 / JCM 11834 / Kol 5)</name>
    <dbReference type="NCBI Taxonomy" id="880724"/>
    <lineage>
        <taxon>Archaea</taxon>
        <taxon>Methanobacteriati</taxon>
        <taxon>Methanobacteriota</taxon>
        <taxon>Methanomada group</taxon>
        <taxon>Methanococci</taxon>
        <taxon>Methanococcales</taxon>
        <taxon>Methanocaldococcaceae</taxon>
        <taxon>Methanotorris</taxon>
    </lineage>
</organism>
<dbReference type="InterPro" id="IPR013116">
    <property type="entry name" value="KARI_N"/>
</dbReference>
<evidence type="ECO:0000256" key="12">
    <source>
        <dbReference type="PROSITE-ProRule" id="PRU01198"/>
    </source>
</evidence>
<dbReference type="PROSITE" id="PS51850">
    <property type="entry name" value="KARI_N"/>
    <property type="match status" value="1"/>
</dbReference>
<dbReference type="PANTHER" id="PTHR21371">
    <property type="entry name" value="KETOL-ACID REDUCTOISOMERASE, MITOCHONDRIAL"/>
    <property type="match status" value="1"/>
</dbReference>
<evidence type="ECO:0000313" key="15">
    <source>
        <dbReference type="EMBL" id="AEF96253.1"/>
    </source>
</evidence>
<evidence type="ECO:0000256" key="11">
    <source>
        <dbReference type="HAMAP-Rule" id="MF_00435"/>
    </source>
</evidence>
<comment type="catalytic activity">
    <reaction evidence="11">
        <text>(2R)-2,3-dihydroxy-3-methylbutanoate + NADP(+) = (2S)-2-acetolactate + NADPH + H(+)</text>
        <dbReference type="Rhea" id="RHEA:22068"/>
        <dbReference type="ChEBI" id="CHEBI:15378"/>
        <dbReference type="ChEBI" id="CHEBI:49072"/>
        <dbReference type="ChEBI" id="CHEBI:57783"/>
        <dbReference type="ChEBI" id="CHEBI:58349"/>
        <dbReference type="ChEBI" id="CHEBI:58476"/>
        <dbReference type="EC" id="1.1.1.86"/>
    </reaction>
</comment>
<dbReference type="InterPro" id="IPR000506">
    <property type="entry name" value="KARI_C"/>
</dbReference>
<dbReference type="PROSITE" id="PS51851">
    <property type="entry name" value="KARI_C"/>
    <property type="match status" value="1"/>
</dbReference>
<dbReference type="Pfam" id="PF07991">
    <property type="entry name" value="KARI_N"/>
    <property type="match status" value="1"/>
</dbReference>
<evidence type="ECO:0000256" key="9">
    <source>
        <dbReference type="ARBA" id="ARBA00050504"/>
    </source>
</evidence>
<feature type="binding site" evidence="11">
    <location>
        <position position="134"/>
    </location>
    <ligand>
        <name>NADP(+)</name>
        <dbReference type="ChEBI" id="CHEBI:58349"/>
    </ligand>
</feature>
<comment type="catalytic activity">
    <reaction evidence="11">
        <text>(2R,3R)-2,3-dihydroxy-3-methylpentanoate + NADP(+) = (S)-2-ethyl-2-hydroxy-3-oxobutanoate + NADPH + H(+)</text>
        <dbReference type="Rhea" id="RHEA:13493"/>
        <dbReference type="ChEBI" id="CHEBI:15378"/>
        <dbReference type="ChEBI" id="CHEBI:49256"/>
        <dbReference type="ChEBI" id="CHEBI:49258"/>
        <dbReference type="ChEBI" id="CHEBI:57783"/>
        <dbReference type="ChEBI" id="CHEBI:58349"/>
        <dbReference type="EC" id="1.1.1.86"/>
    </reaction>
</comment>
<dbReference type="InterPro" id="IPR008927">
    <property type="entry name" value="6-PGluconate_DH-like_C_sf"/>
</dbReference>
<dbReference type="KEGG" id="mig:Metig_0703"/>
<feature type="binding site" evidence="11">
    <location>
        <position position="48"/>
    </location>
    <ligand>
        <name>NADP(+)</name>
        <dbReference type="ChEBI" id="CHEBI:58349"/>
    </ligand>
</feature>
<dbReference type="InterPro" id="IPR013023">
    <property type="entry name" value="KARI"/>
</dbReference>
<feature type="binding site" evidence="11 12">
    <location>
        <position position="195"/>
    </location>
    <ligand>
        <name>Mg(2+)</name>
        <dbReference type="ChEBI" id="CHEBI:18420"/>
        <label>1</label>
    </ligand>
</feature>
<evidence type="ECO:0000256" key="5">
    <source>
        <dbReference type="ARBA" id="ARBA00022723"/>
    </source>
</evidence>
<feature type="domain" description="KARI N-terminal Rossmann" evidence="13">
    <location>
        <begin position="2"/>
        <end position="182"/>
    </location>
</feature>
<keyword evidence="5 11" id="KW-0479">Metal-binding</keyword>
<feature type="binding site" evidence="11">
    <location>
        <begin position="25"/>
        <end position="28"/>
    </location>
    <ligand>
        <name>NADP(+)</name>
        <dbReference type="ChEBI" id="CHEBI:58349"/>
    </ligand>
</feature>
<keyword evidence="6 11" id="KW-0460">Magnesium</keyword>
<sequence>MVKIFYDKDATFDAVKDKTIAVIGYGSQGRAQSLNMEDSGLNVIVGLRPNGASWNKAINDGHEVMTIEEAAEKADIIHILIPDEVQPKVYNEQIKPYLKEGKTLSFSHGYNIHFGLIRPPEGVNVIMVAPKSPGAMVRKTYEEGFGVPGLVCVEKDYTGDALDIALGMAKGIGLTRAGVILTTFREETETDLFGEQVVLCGGVTELIKAAFETLVEAGYAPEMAYFETCHELKLIVDLIYQKGLQGMWNDVSNTAEYGGLTRRSRIINEQSREEMRKILKEIQTGEFAKEWALENIAGAPKLNALRRLEKEHLIEKVGKDLRKMCGLQKDE</sequence>
<feature type="binding site" evidence="11 12">
    <location>
        <position position="191"/>
    </location>
    <ligand>
        <name>Mg(2+)</name>
        <dbReference type="ChEBI" id="CHEBI:18420"/>
        <label>1</label>
    </ligand>
</feature>
<evidence type="ECO:0000256" key="3">
    <source>
        <dbReference type="ARBA" id="ARBA00010318"/>
    </source>
</evidence>
<dbReference type="STRING" id="880724.Metig_0703"/>
<dbReference type="Gene3D" id="6.10.240.10">
    <property type="match status" value="1"/>
</dbReference>
<dbReference type="PANTHER" id="PTHR21371:SF1">
    <property type="entry name" value="KETOL-ACID REDUCTOISOMERASE, MITOCHONDRIAL"/>
    <property type="match status" value="1"/>
</dbReference>
<keyword evidence="15" id="KW-0413">Isomerase</keyword>
<dbReference type="PIRSF" id="PIRSF000116">
    <property type="entry name" value="IlvC_gammaproteo"/>
    <property type="match status" value="1"/>
</dbReference>
<reference evidence="15 16" key="1">
    <citation type="submission" date="2011-05" db="EMBL/GenBank/DDBJ databases">
        <title>Complete sequence of Methanotorris igneus Kol 5.</title>
        <authorList>
            <consortium name="US DOE Joint Genome Institute"/>
            <person name="Lucas S."/>
            <person name="Han J."/>
            <person name="Lapidus A."/>
            <person name="Cheng J.-F."/>
            <person name="Goodwin L."/>
            <person name="Pitluck S."/>
            <person name="Peters L."/>
            <person name="Mikhailova N."/>
            <person name="Chertkov O."/>
            <person name="Han C."/>
            <person name="Tapia R."/>
            <person name="Land M."/>
            <person name="Hauser L."/>
            <person name="Kyrpides N."/>
            <person name="Ivanova N."/>
            <person name="Pagani I."/>
            <person name="Sieprawska-Lupa M."/>
            <person name="Whitman W."/>
            <person name="Woyke T."/>
        </authorList>
    </citation>
    <scope>NUCLEOTIDE SEQUENCE [LARGE SCALE GENOMIC DNA]</scope>
    <source>
        <strain evidence="16">DSM 5666 / JCM 11834 / Kol 5</strain>
    </source>
</reference>
<dbReference type="HAMAP" id="MF_00435">
    <property type="entry name" value="IlvC"/>
    <property type="match status" value="1"/>
</dbReference>
<evidence type="ECO:0000256" key="10">
    <source>
        <dbReference type="ARBA" id="ARBA00052344"/>
    </source>
</evidence>
<dbReference type="NCBIfam" id="TIGR00465">
    <property type="entry name" value="ilvC"/>
    <property type="match status" value="1"/>
</dbReference>
<feature type="binding site" evidence="11">
    <location>
        <position position="53"/>
    </location>
    <ligand>
        <name>NADP(+)</name>
        <dbReference type="ChEBI" id="CHEBI:58349"/>
    </ligand>
</feature>
<comment type="similarity">
    <text evidence="3 11 12">Belongs to the ketol-acid reductoisomerase family.</text>
</comment>
<comment type="catalytic activity">
    <reaction evidence="10">
        <text>(2R)-2,3-dihydroxy-3-methylbutanoate + NADP(+) = (2S)-2-acetolactate + NADPH + H(+)</text>
        <dbReference type="Rhea" id="RHEA:22068"/>
        <dbReference type="ChEBI" id="CHEBI:15378"/>
        <dbReference type="ChEBI" id="CHEBI:49072"/>
        <dbReference type="ChEBI" id="CHEBI:57783"/>
        <dbReference type="ChEBI" id="CHEBI:58349"/>
        <dbReference type="ChEBI" id="CHEBI:58476"/>
        <dbReference type="EC" id="1.1.1.383"/>
    </reaction>
</comment>
<feature type="domain" description="KARI C-terminal knotted" evidence="14">
    <location>
        <begin position="183"/>
        <end position="328"/>
    </location>
</feature>
<evidence type="ECO:0000256" key="8">
    <source>
        <dbReference type="ARBA" id="ARBA00023304"/>
    </source>
</evidence>
<dbReference type="SUPFAM" id="SSF48179">
    <property type="entry name" value="6-phosphogluconate dehydrogenase C-terminal domain-like"/>
    <property type="match status" value="1"/>
</dbReference>
<dbReference type="GO" id="GO:0050661">
    <property type="term" value="F:NADP binding"/>
    <property type="evidence" value="ECO:0007669"/>
    <property type="project" value="InterPro"/>
</dbReference>
<protein>
    <recommendedName>
        <fullName evidence="11">Ketol-acid reductoisomerase (NADP(+))</fullName>
        <shortName evidence="11">KARI</shortName>
        <ecNumber evidence="11">1.1.1.86</ecNumber>
    </recommendedName>
    <alternativeName>
        <fullName evidence="11">Acetohydroxy-acid isomeroreductase</fullName>
        <shortName evidence="11">AHIR</shortName>
    </alternativeName>
    <alternativeName>
        <fullName evidence="11">Alpha-keto-beta-hydroxylacyl reductoisomerase</fullName>
    </alternativeName>
</protein>
<evidence type="ECO:0000256" key="6">
    <source>
        <dbReference type="ARBA" id="ARBA00022842"/>
    </source>
</evidence>
<dbReference type="NCBIfam" id="NF004017">
    <property type="entry name" value="PRK05479.1"/>
    <property type="match status" value="1"/>
</dbReference>
<feature type="binding site" evidence="11 12">
    <location>
        <position position="231"/>
    </location>
    <ligand>
        <name>Mg(2+)</name>
        <dbReference type="ChEBI" id="CHEBI:18420"/>
        <label>2</label>
    </ligand>
</feature>
<keyword evidence="16" id="KW-1185">Reference proteome</keyword>
<dbReference type="EMBL" id="CP002737">
    <property type="protein sequence ID" value="AEF96253.1"/>
    <property type="molecule type" value="Genomic_DNA"/>
</dbReference>
<evidence type="ECO:0000259" key="13">
    <source>
        <dbReference type="PROSITE" id="PS51850"/>
    </source>
</evidence>
<name>F6BCP2_METIK</name>
<proteinExistence type="inferred from homology"/>
<comment type="pathway">
    <text evidence="2 11">Amino-acid biosynthesis; L-isoleucine biosynthesis; L-isoleucine from 2-oxobutanoate: step 2/4.</text>
</comment>
<dbReference type="GO" id="GO:0009099">
    <property type="term" value="P:L-valine biosynthetic process"/>
    <property type="evidence" value="ECO:0007669"/>
    <property type="project" value="UniProtKB-UniRule"/>
</dbReference>
<comment type="cofactor">
    <cofactor evidence="11">
        <name>Mg(2+)</name>
        <dbReference type="ChEBI" id="CHEBI:18420"/>
    </cofactor>
    <text evidence="11">Binds 2 magnesium ions per subunit.</text>
</comment>
<comment type="caution">
    <text evidence="11">Lacks conserved residue(s) required for the propagation of feature annotation.</text>
</comment>
<dbReference type="InterPro" id="IPR036291">
    <property type="entry name" value="NAD(P)-bd_dom_sf"/>
</dbReference>
<dbReference type="GeneID" id="10643543"/>
<dbReference type="Gene3D" id="3.40.50.720">
    <property type="entry name" value="NAD(P)-binding Rossmann-like Domain"/>
    <property type="match status" value="1"/>
</dbReference>
<gene>
    <name evidence="11" type="primary">ilvC</name>
    <name evidence="15" type="ordered locus">Metig_0703</name>
</gene>
<evidence type="ECO:0000256" key="4">
    <source>
        <dbReference type="ARBA" id="ARBA00022605"/>
    </source>
</evidence>
<evidence type="ECO:0000256" key="2">
    <source>
        <dbReference type="ARBA" id="ARBA00004885"/>
    </source>
</evidence>
<dbReference type="UniPathway" id="UPA00049">
    <property type="reaction ID" value="UER00060"/>
</dbReference>
<evidence type="ECO:0000256" key="1">
    <source>
        <dbReference type="ARBA" id="ARBA00004864"/>
    </source>
</evidence>
<feature type="active site" evidence="11">
    <location>
        <position position="108"/>
    </location>
</feature>
<dbReference type="InterPro" id="IPR014359">
    <property type="entry name" value="KARI_prok"/>
</dbReference>
<dbReference type="NCBIfam" id="NF009940">
    <property type="entry name" value="PRK13403.1"/>
    <property type="match status" value="1"/>
</dbReference>
<keyword evidence="8 11" id="KW-0100">Branched-chain amino acid biosynthesis</keyword>
<dbReference type="FunFam" id="3.40.50.720:FF:000023">
    <property type="entry name" value="Ketol-acid reductoisomerase (NADP(+))"/>
    <property type="match status" value="1"/>
</dbReference>
<accession>F6BCP2</accession>
<comment type="function">
    <text evidence="11">Involved in the biosynthesis of branched-chain amino acids (BCAA). Catalyzes an alkyl-migration followed by a ketol-acid reduction of (S)-2-acetolactate (S2AL) to yield (R)-2,3-dihydroxy-isovalerate. In the isomerase reaction, S2AL is rearranged via a Mg-dependent methyl migration to produce 3-hydroxy-3-methyl-2-ketobutyrate (HMKB). In the reductase reaction, this 2-ketoacid undergoes a metal-dependent reduction by NADPH to yield (R)-2,3-dihydroxy-isovalerate.</text>
</comment>
<dbReference type="UniPathway" id="UPA00047">
    <property type="reaction ID" value="UER00056"/>
</dbReference>
<dbReference type="HOGENOM" id="CLU_033821_0_1_2"/>
<evidence type="ECO:0000256" key="7">
    <source>
        <dbReference type="ARBA" id="ARBA00023002"/>
    </source>
</evidence>
<dbReference type="SUPFAM" id="SSF51735">
    <property type="entry name" value="NAD(P)-binding Rossmann-fold domains"/>
    <property type="match status" value="1"/>
</dbReference>
<keyword evidence="7 11" id="KW-0560">Oxidoreductase</keyword>
<keyword evidence="4 11" id="KW-0028">Amino-acid biosynthesis</keyword>
<dbReference type="GO" id="GO:0004455">
    <property type="term" value="F:ketol-acid reductoisomerase activity"/>
    <property type="evidence" value="ECO:0007669"/>
    <property type="project" value="UniProtKB-UniRule"/>
</dbReference>
<dbReference type="Pfam" id="PF01450">
    <property type="entry name" value="KARI_C"/>
    <property type="match status" value="1"/>
</dbReference>
<dbReference type="GO" id="GO:0009097">
    <property type="term" value="P:isoleucine biosynthetic process"/>
    <property type="evidence" value="ECO:0007669"/>
    <property type="project" value="UniProtKB-UniRule"/>
</dbReference>
<evidence type="ECO:0000313" key="16">
    <source>
        <dbReference type="Proteomes" id="UP000009227"/>
    </source>
</evidence>
<evidence type="ECO:0000259" key="14">
    <source>
        <dbReference type="PROSITE" id="PS51851"/>
    </source>
</evidence>
<dbReference type="GO" id="GO:0016853">
    <property type="term" value="F:isomerase activity"/>
    <property type="evidence" value="ECO:0007669"/>
    <property type="project" value="UniProtKB-KW"/>
</dbReference>
<dbReference type="RefSeq" id="WP_013798856.1">
    <property type="nucleotide sequence ID" value="NC_015562.1"/>
</dbReference>
<comment type="pathway">
    <text evidence="1 11">Amino-acid biosynthesis; L-valine biosynthesis; L-valine from pyruvate: step 2/4.</text>
</comment>
<dbReference type="GO" id="GO:0000287">
    <property type="term" value="F:magnesium ion binding"/>
    <property type="evidence" value="ECO:0007669"/>
    <property type="project" value="UniProtKB-UniRule"/>
</dbReference>